<protein>
    <submittedName>
        <fullName evidence="2">Uncharacterized protein</fullName>
    </submittedName>
</protein>
<comment type="caution">
    <text evidence="2">The sequence shown here is derived from an EMBL/GenBank/DDBJ whole genome shotgun (WGS) entry which is preliminary data.</text>
</comment>
<reference evidence="2" key="1">
    <citation type="journal article" date="2019" name="Sci. Rep.">
        <title>Draft genome of Tanacetum cinerariifolium, the natural source of mosquito coil.</title>
        <authorList>
            <person name="Yamashiro T."/>
            <person name="Shiraishi A."/>
            <person name="Satake H."/>
            <person name="Nakayama K."/>
        </authorList>
    </citation>
    <scope>NUCLEOTIDE SEQUENCE</scope>
</reference>
<name>A0A699H6K4_TANCI</name>
<feature type="compositionally biased region" description="Basic and acidic residues" evidence="1">
    <location>
        <begin position="66"/>
        <end position="109"/>
    </location>
</feature>
<evidence type="ECO:0000313" key="2">
    <source>
        <dbReference type="EMBL" id="GEX43627.1"/>
    </source>
</evidence>
<feature type="region of interest" description="Disordered" evidence="1">
    <location>
        <begin position="39"/>
        <end position="111"/>
    </location>
</feature>
<proteinExistence type="predicted"/>
<dbReference type="EMBL" id="BKCJ010108196">
    <property type="protein sequence ID" value="GEX43627.1"/>
    <property type="molecule type" value="Genomic_DNA"/>
</dbReference>
<gene>
    <name evidence="2" type="ORF">Tci_315602</name>
</gene>
<accession>A0A699H6K4</accession>
<sequence length="369" mass="43074">MTKSKSFNKSIKYKALYHALIELILEDKDAMDKVVAGELKKRKSNKAKHGDAEFDYADMPMDQGEDLGKTDEQPNDEVLPKNDWYKKSKRDTSPDPEWNKGKSVDDGPEQRPGYILLKGTCKSYVELDYTMEECYRALSKQLNWNKLKGHHCPYDLTKPLPVQMSSHGYQIILVDFFFNNDLEYLRGGSKGKKYTASTTNSKAIRYALLGIFYWGTKRRNFYGYITKKVSKHDVYSTKRILSIISVKVNEWYGYGYLEEIVVKRADQNYTLSRKARVEDLQLGLESYQKKLNLTKPRTRDVDMSRRPAYTTLLNPQGVIYKDKVKRKILMQADDLYKFSDNTLILVRDTLDQMLHELHLGYNIAMRRRL</sequence>
<organism evidence="2">
    <name type="scientific">Tanacetum cinerariifolium</name>
    <name type="common">Dalmatian daisy</name>
    <name type="synonym">Chrysanthemum cinerariifolium</name>
    <dbReference type="NCBI Taxonomy" id="118510"/>
    <lineage>
        <taxon>Eukaryota</taxon>
        <taxon>Viridiplantae</taxon>
        <taxon>Streptophyta</taxon>
        <taxon>Embryophyta</taxon>
        <taxon>Tracheophyta</taxon>
        <taxon>Spermatophyta</taxon>
        <taxon>Magnoliopsida</taxon>
        <taxon>eudicotyledons</taxon>
        <taxon>Gunneridae</taxon>
        <taxon>Pentapetalae</taxon>
        <taxon>asterids</taxon>
        <taxon>campanulids</taxon>
        <taxon>Asterales</taxon>
        <taxon>Asteraceae</taxon>
        <taxon>Asteroideae</taxon>
        <taxon>Anthemideae</taxon>
        <taxon>Anthemidinae</taxon>
        <taxon>Tanacetum</taxon>
    </lineage>
</organism>
<evidence type="ECO:0000256" key="1">
    <source>
        <dbReference type="SAM" id="MobiDB-lite"/>
    </source>
</evidence>
<dbReference type="AlphaFoldDB" id="A0A699H6K4"/>